<gene>
    <name evidence="1" type="ordered locus">Bsel_1888</name>
</gene>
<evidence type="ECO:0000313" key="1">
    <source>
        <dbReference type="EMBL" id="ADH99392.1"/>
    </source>
</evidence>
<evidence type="ECO:0000313" key="2">
    <source>
        <dbReference type="Proteomes" id="UP000000271"/>
    </source>
</evidence>
<reference evidence="1" key="1">
    <citation type="submission" date="2009-10" db="EMBL/GenBank/DDBJ databases">
        <title>Complete sequence of Bacillus selenitireducens MLS10.</title>
        <authorList>
            <consortium name="US DOE Joint Genome Institute"/>
            <person name="Lucas S."/>
            <person name="Copeland A."/>
            <person name="Lapidus A."/>
            <person name="Glavina del Rio T."/>
            <person name="Dalin E."/>
            <person name="Tice H."/>
            <person name="Bruce D."/>
            <person name="Goodwin L."/>
            <person name="Pitluck S."/>
            <person name="Sims D."/>
            <person name="Brettin T."/>
            <person name="Detter J.C."/>
            <person name="Han C."/>
            <person name="Larimer F."/>
            <person name="Land M."/>
            <person name="Hauser L."/>
            <person name="Kyrpides N."/>
            <person name="Ovchinnikova G."/>
            <person name="Stolz J."/>
        </authorList>
    </citation>
    <scope>NUCLEOTIDE SEQUENCE [LARGE SCALE GENOMIC DNA]</scope>
    <source>
        <strain evidence="1">MLS10</strain>
    </source>
</reference>
<protein>
    <submittedName>
        <fullName evidence="1">Uncharacterized protein</fullName>
    </submittedName>
</protein>
<organism evidence="1 2">
    <name type="scientific">Bacillus selenitireducens (strain ATCC 700615 / DSM 15326 / MLS10)</name>
    <dbReference type="NCBI Taxonomy" id="439292"/>
    <lineage>
        <taxon>Bacteria</taxon>
        <taxon>Bacillati</taxon>
        <taxon>Bacillota</taxon>
        <taxon>Bacilli</taxon>
        <taxon>Bacillales</taxon>
        <taxon>Bacillaceae</taxon>
        <taxon>Salisediminibacterium</taxon>
    </lineage>
</organism>
<dbReference type="HOGENOM" id="CLU_133817_0_0_9"/>
<dbReference type="EMBL" id="CP001791">
    <property type="protein sequence ID" value="ADH99392.1"/>
    <property type="molecule type" value="Genomic_DNA"/>
</dbReference>
<dbReference type="STRING" id="439292.Bsel_1888"/>
<dbReference type="Pfam" id="PF26325">
    <property type="entry name" value="YhjD"/>
    <property type="match status" value="1"/>
</dbReference>
<dbReference type="AlphaFoldDB" id="D6XUA6"/>
<sequence>MKPLNKAEELLIEHYILLTLCRQVLERDLKAFSQSSIRMKDPYVHLIEFALTALSKDLYKIKGEQQQKKMTIHRASVSDTFSEYVIHYQGYTYTMTYKNVHLKYQVQDCIEDLFGHFKHASSGHEVSEL</sequence>
<proteinExistence type="predicted"/>
<keyword evidence="2" id="KW-1185">Reference proteome</keyword>
<dbReference type="OrthoDB" id="2988956at2"/>
<dbReference type="InterPro" id="IPR058600">
    <property type="entry name" value="YhjD-like"/>
</dbReference>
<dbReference type="Proteomes" id="UP000000271">
    <property type="component" value="Chromosome"/>
</dbReference>
<dbReference type="KEGG" id="bse:Bsel_1888"/>
<accession>D6XUA6</accession>
<name>D6XUA6_BACIE</name>
<dbReference type="RefSeq" id="WP_013172814.1">
    <property type="nucleotide sequence ID" value="NC_014219.1"/>
</dbReference>